<dbReference type="AlphaFoldDB" id="A9UTT5"/>
<gene>
    <name evidence="2" type="ORF">MONBRDRAFT_6417</name>
</gene>
<dbReference type="EMBL" id="CH991545">
    <property type="protein sequence ID" value="EDQ91549.1"/>
    <property type="molecule type" value="Genomic_DNA"/>
</dbReference>
<feature type="region of interest" description="Disordered" evidence="1">
    <location>
        <begin position="119"/>
        <end position="198"/>
    </location>
</feature>
<dbReference type="GeneID" id="5888999"/>
<proteinExistence type="predicted"/>
<evidence type="ECO:0000313" key="3">
    <source>
        <dbReference type="Proteomes" id="UP000001357"/>
    </source>
</evidence>
<dbReference type="Proteomes" id="UP000001357">
    <property type="component" value="Unassembled WGS sequence"/>
</dbReference>
<accession>A9UTT5</accession>
<name>A9UTT5_MONBE</name>
<sequence length="336" mass="36412">MASVTPTEHFVTLHAPDPLTTEAARSHLKGLYAQGSAADWQRIIPAHGRPSPSDPSRLGWLRFRAKPPPTVQDVSAEARPDWSQCLPLPFGGLTFHGQPELQPWSLPAPATTLTISSSGTLGATLSETPASTTRMPSARHKDRADSRPVLTQTLTQASASPLLNQPTTTQTRDPAPSQATLATAMPNPRPALQPSDAKPPLVRHRALTRIAHLMRPKASQNVTRPLDAIETHPPHPEHQPLSGEAAVVPPIKHEIGEATQDASQPIALAKAQHQWHAQFRRGCWEVVRSGKPGRAKLWASVNLLPLPADCFVTQETTSGSVRVYCSDSQRQHVRSP</sequence>
<feature type="compositionally biased region" description="Polar residues" evidence="1">
    <location>
        <begin position="149"/>
        <end position="181"/>
    </location>
</feature>
<dbReference type="RefSeq" id="XP_001743971.1">
    <property type="nucleotide sequence ID" value="XM_001743919.1"/>
</dbReference>
<keyword evidence="3" id="KW-1185">Reference proteome</keyword>
<dbReference type="KEGG" id="mbr:MONBRDRAFT_6417"/>
<reference evidence="2 3" key="1">
    <citation type="journal article" date="2008" name="Nature">
        <title>The genome of the choanoflagellate Monosiga brevicollis and the origin of metazoans.</title>
        <authorList>
            <consortium name="JGI Sequencing"/>
            <person name="King N."/>
            <person name="Westbrook M.J."/>
            <person name="Young S.L."/>
            <person name="Kuo A."/>
            <person name="Abedin M."/>
            <person name="Chapman J."/>
            <person name="Fairclough S."/>
            <person name="Hellsten U."/>
            <person name="Isogai Y."/>
            <person name="Letunic I."/>
            <person name="Marr M."/>
            <person name="Pincus D."/>
            <person name="Putnam N."/>
            <person name="Rokas A."/>
            <person name="Wright K.J."/>
            <person name="Zuzow R."/>
            <person name="Dirks W."/>
            <person name="Good M."/>
            <person name="Goodstein D."/>
            <person name="Lemons D."/>
            <person name="Li W."/>
            <person name="Lyons J.B."/>
            <person name="Morris A."/>
            <person name="Nichols S."/>
            <person name="Richter D.J."/>
            <person name="Salamov A."/>
            <person name="Bork P."/>
            <person name="Lim W.A."/>
            <person name="Manning G."/>
            <person name="Miller W.T."/>
            <person name="McGinnis W."/>
            <person name="Shapiro H."/>
            <person name="Tjian R."/>
            <person name="Grigoriev I.V."/>
            <person name="Rokhsar D."/>
        </authorList>
    </citation>
    <scope>NUCLEOTIDE SEQUENCE [LARGE SCALE GENOMIC DNA]</scope>
    <source>
        <strain evidence="3">MX1 / ATCC 50154</strain>
    </source>
</reference>
<protein>
    <submittedName>
        <fullName evidence="2">Uncharacterized protein</fullName>
    </submittedName>
</protein>
<dbReference type="InParanoid" id="A9UTT5"/>
<evidence type="ECO:0000313" key="2">
    <source>
        <dbReference type="EMBL" id="EDQ91549.1"/>
    </source>
</evidence>
<evidence type="ECO:0000256" key="1">
    <source>
        <dbReference type="SAM" id="MobiDB-lite"/>
    </source>
</evidence>
<organism evidence="2 3">
    <name type="scientific">Monosiga brevicollis</name>
    <name type="common">Choanoflagellate</name>
    <dbReference type="NCBI Taxonomy" id="81824"/>
    <lineage>
        <taxon>Eukaryota</taxon>
        <taxon>Choanoflagellata</taxon>
        <taxon>Craspedida</taxon>
        <taxon>Salpingoecidae</taxon>
        <taxon>Monosiga</taxon>
    </lineage>
</organism>
<feature type="compositionally biased region" description="Low complexity" evidence="1">
    <location>
        <begin position="119"/>
        <end position="128"/>
    </location>
</feature>